<comment type="caution">
    <text evidence="2">The sequence shown here is derived from an EMBL/GenBank/DDBJ whole genome shotgun (WGS) entry which is preliminary data.</text>
</comment>
<dbReference type="PANTHER" id="PTHR36174">
    <property type="entry name" value="LIPID II:GLYCINE GLYCYLTRANSFERASE"/>
    <property type="match status" value="1"/>
</dbReference>
<dbReference type="InterPro" id="IPR038740">
    <property type="entry name" value="BioF2-like_GNAT_dom"/>
</dbReference>
<dbReference type="Proteomes" id="UP000005713">
    <property type="component" value="Unassembled WGS sequence"/>
</dbReference>
<organism evidence="2 3">
    <name type="scientific">Sagittula stellata (strain ATCC 700073 / DSM 11524 / E-37)</name>
    <dbReference type="NCBI Taxonomy" id="388399"/>
    <lineage>
        <taxon>Bacteria</taxon>
        <taxon>Pseudomonadati</taxon>
        <taxon>Pseudomonadota</taxon>
        <taxon>Alphaproteobacteria</taxon>
        <taxon>Rhodobacterales</taxon>
        <taxon>Roseobacteraceae</taxon>
        <taxon>Sagittula</taxon>
    </lineage>
</organism>
<evidence type="ECO:0000313" key="3">
    <source>
        <dbReference type="Proteomes" id="UP000005713"/>
    </source>
</evidence>
<dbReference type="InterPro" id="IPR016181">
    <property type="entry name" value="Acyl_CoA_acyltransferase"/>
</dbReference>
<sequence>MGVPTRLCKRESRGDVRLLWQVQSRVIRPFGRVDLVSRGPVAENPGDLCDWVTRWPHWHDGRPFLLNADGIPASALRDGGFWPLMTPATVALLPLAPPPAQRANLKQKWRNRLNRAQQMDMAVRQQELTPDHWLLSAETRHAKTKGYKGLPPAFCAIYAAANPGEAIVYEALHQDRPVAAALILRHGRMTTWQIGHITEEGRRLNAMNLVLWEAVTDCWRRGHDMLDLGILNAQDAPGLTHFKLGLGADAHCLGGTWVHLPCLAPVARVLPLALCS</sequence>
<dbReference type="EMBL" id="AAYA01000002">
    <property type="protein sequence ID" value="EBA09724.1"/>
    <property type="molecule type" value="Genomic_DNA"/>
</dbReference>
<name>A3JZ21_SAGS3</name>
<evidence type="ECO:0000259" key="1">
    <source>
        <dbReference type="Pfam" id="PF13480"/>
    </source>
</evidence>
<feature type="domain" description="BioF2-like acetyltransferase" evidence="1">
    <location>
        <begin position="101"/>
        <end position="231"/>
    </location>
</feature>
<dbReference type="RefSeq" id="WP_005855898.1">
    <property type="nucleotide sequence ID" value="NZ_CP155729.1"/>
</dbReference>
<protein>
    <recommendedName>
        <fullName evidence="1">BioF2-like acetyltransferase domain-containing protein</fullName>
    </recommendedName>
</protein>
<evidence type="ECO:0000313" key="2">
    <source>
        <dbReference type="EMBL" id="EBA09724.1"/>
    </source>
</evidence>
<dbReference type="InterPro" id="IPR050644">
    <property type="entry name" value="PG_Glycine_Bridge_Synth"/>
</dbReference>
<dbReference type="eggNOG" id="COG2348">
    <property type="taxonomic scope" value="Bacteria"/>
</dbReference>
<dbReference type="Pfam" id="PF13480">
    <property type="entry name" value="Acetyltransf_6"/>
    <property type="match status" value="1"/>
</dbReference>
<dbReference type="Gene3D" id="3.40.630.30">
    <property type="match status" value="1"/>
</dbReference>
<gene>
    <name evidence="2" type="ORF">SSE37_07948</name>
</gene>
<proteinExistence type="predicted"/>
<accession>A3JZ21</accession>
<dbReference type="PANTHER" id="PTHR36174:SF1">
    <property type="entry name" value="LIPID II:GLYCINE GLYCYLTRANSFERASE"/>
    <property type="match status" value="1"/>
</dbReference>
<reference evidence="2 3" key="1">
    <citation type="submission" date="2006-06" db="EMBL/GenBank/DDBJ databases">
        <authorList>
            <person name="Moran M.A."/>
            <person name="Ferriera S."/>
            <person name="Johnson J."/>
            <person name="Kravitz S."/>
            <person name="Beeson K."/>
            <person name="Sutton G."/>
            <person name="Rogers Y.-H."/>
            <person name="Friedman R."/>
            <person name="Frazier M."/>
            <person name="Venter J.C."/>
        </authorList>
    </citation>
    <scope>NUCLEOTIDE SEQUENCE [LARGE SCALE GENOMIC DNA]</scope>
    <source>
        <strain evidence="2 3">E-37</strain>
    </source>
</reference>
<dbReference type="AlphaFoldDB" id="A3JZ21"/>
<keyword evidence="3" id="KW-1185">Reference proteome</keyword>
<dbReference type="SUPFAM" id="SSF55729">
    <property type="entry name" value="Acyl-CoA N-acyltransferases (Nat)"/>
    <property type="match status" value="1"/>
</dbReference>